<name>A0AAV4RN52_9ARAC</name>
<evidence type="ECO:0000313" key="2">
    <source>
        <dbReference type="EMBL" id="GIY23678.1"/>
    </source>
</evidence>
<feature type="compositionally biased region" description="Polar residues" evidence="1">
    <location>
        <begin position="71"/>
        <end position="82"/>
    </location>
</feature>
<sequence>MICEVAGLSNARASLASYHKAQGRPSGEGDVISFRYEISLYLSYHGPDTRQLQPSRDGNDLEKPEDKKQNPSDVNSPEPSSRQKVDPPTGNLHIVQLDSR</sequence>
<dbReference type="Proteomes" id="UP001054837">
    <property type="component" value="Unassembled WGS sequence"/>
</dbReference>
<accession>A0AAV4RN52</accession>
<reference evidence="2 3" key="1">
    <citation type="submission" date="2021-06" db="EMBL/GenBank/DDBJ databases">
        <title>Caerostris darwini draft genome.</title>
        <authorList>
            <person name="Kono N."/>
            <person name="Arakawa K."/>
        </authorList>
    </citation>
    <scope>NUCLEOTIDE SEQUENCE [LARGE SCALE GENOMIC DNA]</scope>
</reference>
<gene>
    <name evidence="2" type="ORF">CDAR_31931</name>
</gene>
<feature type="compositionally biased region" description="Basic and acidic residues" evidence="1">
    <location>
        <begin position="57"/>
        <end position="70"/>
    </location>
</feature>
<keyword evidence="3" id="KW-1185">Reference proteome</keyword>
<evidence type="ECO:0000313" key="3">
    <source>
        <dbReference type="Proteomes" id="UP001054837"/>
    </source>
</evidence>
<dbReference type="EMBL" id="BPLQ01006574">
    <property type="protein sequence ID" value="GIY23678.1"/>
    <property type="molecule type" value="Genomic_DNA"/>
</dbReference>
<proteinExistence type="predicted"/>
<organism evidence="2 3">
    <name type="scientific">Caerostris darwini</name>
    <dbReference type="NCBI Taxonomy" id="1538125"/>
    <lineage>
        <taxon>Eukaryota</taxon>
        <taxon>Metazoa</taxon>
        <taxon>Ecdysozoa</taxon>
        <taxon>Arthropoda</taxon>
        <taxon>Chelicerata</taxon>
        <taxon>Arachnida</taxon>
        <taxon>Araneae</taxon>
        <taxon>Araneomorphae</taxon>
        <taxon>Entelegynae</taxon>
        <taxon>Araneoidea</taxon>
        <taxon>Araneidae</taxon>
        <taxon>Caerostris</taxon>
    </lineage>
</organism>
<evidence type="ECO:0000256" key="1">
    <source>
        <dbReference type="SAM" id="MobiDB-lite"/>
    </source>
</evidence>
<feature type="region of interest" description="Disordered" evidence="1">
    <location>
        <begin position="46"/>
        <end position="100"/>
    </location>
</feature>
<protein>
    <submittedName>
        <fullName evidence="2">Uncharacterized protein</fullName>
    </submittedName>
</protein>
<comment type="caution">
    <text evidence="2">The sequence shown here is derived from an EMBL/GenBank/DDBJ whole genome shotgun (WGS) entry which is preliminary data.</text>
</comment>
<dbReference type="AlphaFoldDB" id="A0AAV4RN52"/>